<keyword evidence="1" id="KW-1133">Transmembrane helix</keyword>
<dbReference type="InParanoid" id="A0A673W1R3"/>
<keyword evidence="1" id="KW-0812">Transmembrane</keyword>
<dbReference type="AlphaFoldDB" id="A0A673W1R3"/>
<reference evidence="3" key="1">
    <citation type="submission" date="2025-08" db="UniProtKB">
        <authorList>
            <consortium name="Ensembl"/>
        </authorList>
    </citation>
    <scope>IDENTIFICATION</scope>
</reference>
<evidence type="ECO:0000313" key="3">
    <source>
        <dbReference type="Ensembl" id="ENSSTUP00000002176.1"/>
    </source>
</evidence>
<dbReference type="GeneTree" id="ENSGT00690000103873"/>
<dbReference type="Proteomes" id="UP000472277">
    <property type="component" value="Chromosome 3"/>
</dbReference>
<reference evidence="3" key="2">
    <citation type="submission" date="2025-09" db="UniProtKB">
        <authorList>
            <consortium name="Ensembl"/>
        </authorList>
    </citation>
    <scope>IDENTIFICATION</scope>
</reference>
<keyword evidence="1" id="KW-0472">Membrane</keyword>
<evidence type="ECO:0000256" key="2">
    <source>
        <dbReference type="SAM" id="SignalP"/>
    </source>
</evidence>
<protein>
    <recommendedName>
        <fullName evidence="5">LRAT domain-containing protein</fullName>
    </recommendedName>
</protein>
<evidence type="ECO:0000256" key="1">
    <source>
        <dbReference type="SAM" id="Phobius"/>
    </source>
</evidence>
<organism evidence="3 4">
    <name type="scientific">Salmo trutta</name>
    <name type="common">Brown trout</name>
    <dbReference type="NCBI Taxonomy" id="8032"/>
    <lineage>
        <taxon>Eukaryota</taxon>
        <taxon>Metazoa</taxon>
        <taxon>Chordata</taxon>
        <taxon>Craniata</taxon>
        <taxon>Vertebrata</taxon>
        <taxon>Euteleostomi</taxon>
        <taxon>Actinopterygii</taxon>
        <taxon>Neopterygii</taxon>
        <taxon>Teleostei</taxon>
        <taxon>Protacanthopterygii</taxon>
        <taxon>Salmoniformes</taxon>
        <taxon>Salmonidae</taxon>
        <taxon>Salmoninae</taxon>
        <taxon>Salmo</taxon>
    </lineage>
</organism>
<keyword evidence="4" id="KW-1185">Reference proteome</keyword>
<dbReference type="Ensembl" id="ENSSTUT00000002327.1">
    <property type="protein sequence ID" value="ENSSTUP00000002176.1"/>
    <property type="gene ID" value="ENSSTUG00000001115.1"/>
</dbReference>
<evidence type="ECO:0000313" key="4">
    <source>
        <dbReference type="Proteomes" id="UP000472277"/>
    </source>
</evidence>
<evidence type="ECO:0008006" key="5">
    <source>
        <dbReference type="Google" id="ProtNLM"/>
    </source>
</evidence>
<sequence>MFSIRTAFILPALLALLVVHVESSFSGGKFEQLFCRNIYKYSIMMLLLCCSCVIITFLIGGGGSYNYDISKMSDLRKLYNSKVYEADRMRRPLEGMTFQVGILSHSGVRVTLADGSQWLVHKGDGFGISTQTVVVAARHMSQDWKKVETKNFRGSKTVSDFVKAGGTDYSLIFDNCHDAAGRMWE</sequence>
<feature type="transmembrane region" description="Helical" evidence="1">
    <location>
        <begin position="42"/>
        <end position="67"/>
    </location>
</feature>
<keyword evidence="2" id="KW-0732">Signal</keyword>
<feature type="signal peptide" evidence="2">
    <location>
        <begin position="1"/>
        <end position="23"/>
    </location>
</feature>
<feature type="chain" id="PRO_5025543453" description="LRAT domain-containing protein" evidence="2">
    <location>
        <begin position="24"/>
        <end position="185"/>
    </location>
</feature>
<accession>A0A673W1R3</accession>
<proteinExistence type="predicted"/>
<name>A0A673W1R3_SALTR</name>